<keyword evidence="3 9" id="KW-0812">Transmembrane</keyword>
<organism evidence="13 14">
    <name type="scientific">Kryptolebias marmoratus</name>
    <name type="common">Mangrove killifish</name>
    <name type="synonym">Rivulus marmoratus</name>
    <dbReference type="NCBI Taxonomy" id="37003"/>
    <lineage>
        <taxon>Eukaryota</taxon>
        <taxon>Metazoa</taxon>
        <taxon>Chordata</taxon>
        <taxon>Craniata</taxon>
        <taxon>Vertebrata</taxon>
        <taxon>Euteleostomi</taxon>
        <taxon>Actinopterygii</taxon>
        <taxon>Neopterygii</taxon>
        <taxon>Teleostei</taxon>
        <taxon>Neoteleostei</taxon>
        <taxon>Acanthomorphata</taxon>
        <taxon>Ovalentaria</taxon>
        <taxon>Atherinomorphae</taxon>
        <taxon>Cyprinodontiformes</taxon>
        <taxon>Rivulidae</taxon>
        <taxon>Kryptolebias</taxon>
    </lineage>
</organism>
<keyword evidence="14" id="KW-1185">Reference proteome</keyword>
<evidence type="ECO:0000313" key="13">
    <source>
        <dbReference type="Ensembl" id="ENSKMAP00000013362.1"/>
    </source>
</evidence>
<dbReference type="PRINTS" id="PR00237">
    <property type="entry name" value="GPCRRHODOPSN"/>
</dbReference>
<keyword evidence="2" id="KW-1003">Cell membrane</keyword>
<dbReference type="FunFam" id="1.20.1070.10:FF:000318">
    <property type="entry name" value="Trace amine associated receptor 15"/>
    <property type="match status" value="1"/>
</dbReference>
<reference evidence="13" key="2">
    <citation type="submission" date="2025-09" db="UniProtKB">
        <authorList>
            <consortium name="Ensembl"/>
        </authorList>
    </citation>
    <scope>IDENTIFICATION</scope>
</reference>
<dbReference type="PANTHER" id="PTHR24249:SF381">
    <property type="entry name" value="TRACE AMINE ASSOCIATED RECEPTOR 19P-RELATED"/>
    <property type="match status" value="1"/>
</dbReference>
<dbReference type="GO" id="GO:0005886">
    <property type="term" value="C:plasma membrane"/>
    <property type="evidence" value="ECO:0007669"/>
    <property type="project" value="UniProtKB-SubCell"/>
</dbReference>
<dbReference type="InterPro" id="IPR000276">
    <property type="entry name" value="GPCR_Rhodpsn"/>
</dbReference>
<evidence type="ECO:0000313" key="14">
    <source>
        <dbReference type="Proteomes" id="UP000264800"/>
    </source>
</evidence>
<accession>A0A3Q3FKK8</accession>
<dbReference type="OMA" id="HNSCEAN"/>
<evidence type="ECO:0000256" key="7">
    <source>
        <dbReference type="ARBA" id="ARBA00023170"/>
    </source>
</evidence>
<dbReference type="PROSITE" id="PS50262">
    <property type="entry name" value="G_PROTEIN_RECEP_F1_2"/>
    <property type="match status" value="1"/>
</dbReference>
<feature type="region of interest" description="Disordered" evidence="10">
    <location>
        <begin position="1"/>
        <end position="20"/>
    </location>
</feature>
<keyword evidence="6 11" id="KW-0472">Membrane</keyword>
<feature type="transmembrane region" description="Helical" evidence="11">
    <location>
        <begin position="283"/>
        <end position="303"/>
    </location>
</feature>
<dbReference type="InterPro" id="IPR050569">
    <property type="entry name" value="TAAR"/>
</dbReference>
<evidence type="ECO:0000256" key="8">
    <source>
        <dbReference type="ARBA" id="ARBA00023224"/>
    </source>
</evidence>
<dbReference type="AlphaFoldDB" id="A0A3Q3FKK8"/>
<protein>
    <submittedName>
        <fullName evidence="13">Trace amine-associated receptor 13c-like</fullName>
    </submittedName>
</protein>
<dbReference type="SUPFAM" id="SSF81321">
    <property type="entry name" value="Family A G protein-coupled receptor-like"/>
    <property type="match status" value="1"/>
</dbReference>
<keyword evidence="8 9" id="KW-0807">Transducer</keyword>
<evidence type="ECO:0000256" key="11">
    <source>
        <dbReference type="SAM" id="Phobius"/>
    </source>
</evidence>
<evidence type="ECO:0000256" key="4">
    <source>
        <dbReference type="ARBA" id="ARBA00022989"/>
    </source>
</evidence>
<dbReference type="Pfam" id="PF00001">
    <property type="entry name" value="7tm_1"/>
    <property type="match status" value="1"/>
</dbReference>
<keyword evidence="5 9" id="KW-0297">G-protein coupled receptor</keyword>
<feature type="transmembrane region" description="Helical" evidence="11">
    <location>
        <begin position="315"/>
        <end position="338"/>
    </location>
</feature>
<evidence type="ECO:0000256" key="9">
    <source>
        <dbReference type="RuleBase" id="RU000688"/>
    </source>
</evidence>
<feature type="transmembrane region" description="Helical" evidence="11">
    <location>
        <begin position="62"/>
        <end position="86"/>
    </location>
</feature>
<dbReference type="PANTHER" id="PTHR24249">
    <property type="entry name" value="HISTAMINE RECEPTOR-RELATED G-PROTEIN COUPLED RECEPTOR"/>
    <property type="match status" value="1"/>
</dbReference>
<dbReference type="SMART" id="SM01381">
    <property type="entry name" value="7TM_GPCR_Srsx"/>
    <property type="match status" value="1"/>
</dbReference>
<dbReference type="Ensembl" id="ENSKMAT00000013569.1">
    <property type="protein sequence ID" value="ENSKMAP00000013362.1"/>
    <property type="gene ID" value="ENSKMAG00000010033.1"/>
</dbReference>
<evidence type="ECO:0000256" key="1">
    <source>
        <dbReference type="ARBA" id="ARBA00004651"/>
    </source>
</evidence>
<evidence type="ECO:0000256" key="10">
    <source>
        <dbReference type="SAM" id="MobiDB-lite"/>
    </source>
</evidence>
<feature type="transmembrane region" description="Helical" evidence="11">
    <location>
        <begin position="177"/>
        <end position="196"/>
    </location>
</feature>
<feature type="transmembrane region" description="Helical" evidence="11">
    <location>
        <begin position="226"/>
        <end position="249"/>
    </location>
</feature>
<feature type="transmembrane region" description="Helical" evidence="11">
    <location>
        <begin position="135"/>
        <end position="156"/>
    </location>
</feature>
<dbReference type="Gene3D" id="1.20.1070.10">
    <property type="entry name" value="Rhodopsin 7-helix transmembrane proteins"/>
    <property type="match status" value="1"/>
</dbReference>
<keyword evidence="7 9" id="KW-0675">Receptor</keyword>
<dbReference type="CDD" id="cd15055">
    <property type="entry name" value="7tmA_TAARs"/>
    <property type="match status" value="1"/>
</dbReference>
<dbReference type="PROSITE" id="PS00237">
    <property type="entry name" value="G_PROTEIN_RECEP_F1_1"/>
    <property type="match status" value="1"/>
</dbReference>
<sequence length="361" mass="40773">MVWAAKEEQPQRSAEIKETDKSAVPQRVSCLTMEVQNGAELCFPQLLNNSCWKPKLHWSKAVLLNTVLSFISLITVVLNLLVIISVSHFRQLQKPTNILLLSLAVSDFLVGFLLIPVEIFRGTACWLFGDGICTLYSYVACVVLSASIGNIVLISIDRYVAICNPLHYPTKITVTRVKFCVCLCWLLYVLYIILFLRDELIQSGRSNSCIGECELSITYTTGTVDLFISFLFPVTIIIVLYMRVFVVAVSHARAMRSHVTAVTLQHSVKLKTTKSELKAARTLGVLVIVYLICWCPYYCYSFVKVDLTSTSYASFLFFLFYLNSCVNPVIYALFYPWFRKAVKLIATLQILQPDSCEANIL</sequence>
<proteinExistence type="inferred from homology"/>
<name>A0A3Q3FKK8_KRYMA</name>
<evidence type="ECO:0000256" key="6">
    <source>
        <dbReference type="ARBA" id="ARBA00023136"/>
    </source>
</evidence>
<comment type="similarity">
    <text evidence="9">Belongs to the G-protein coupled receptor 1 family.</text>
</comment>
<keyword evidence="4 11" id="KW-1133">Transmembrane helix</keyword>
<dbReference type="Proteomes" id="UP000264800">
    <property type="component" value="Unplaced"/>
</dbReference>
<evidence type="ECO:0000259" key="12">
    <source>
        <dbReference type="PROSITE" id="PS50262"/>
    </source>
</evidence>
<dbReference type="InterPro" id="IPR017452">
    <property type="entry name" value="GPCR_Rhodpsn_7TM"/>
</dbReference>
<evidence type="ECO:0000256" key="2">
    <source>
        <dbReference type="ARBA" id="ARBA00022475"/>
    </source>
</evidence>
<dbReference type="GO" id="GO:0001594">
    <property type="term" value="F:trace-amine receptor activity"/>
    <property type="evidence" value="ECO:0007669"/>
    <property type="project" value="TreeGrafter"/>
</dbReference>
<comment type="subcellular location">
    <subcellularLocation>
        <location evidence="1">Cell membrane</location>
        <topology evidence="1">Multi-pass membrane protein</topology>
    </subcellularLocation>
</comment>
<reference evidence="13" key="1">
    <citation type="submission" date="2025-08" db="UniProtKB">
        <authorList>
            <consortium name="Ensembl"/>
        </authorList>
    </citation>
    <scope>IDENTIFICATION</scope>
</reference>
<evidence type="ECO:0000256" key="5">
    <source>
        <dbReference type="ARBA" id="ARBA00023040"/>
    </source>
</evidence>
<feature type="transmembrane region" description="Helical" evidence="11">
    <location>
        <begin position="98"/>
        <end position="115"/>
    </location>
</feature>
<dbReference type="GeneTree" id="ENSGT01050000244823"/>
<evidence type="ECO:0000256" key="3">
    <source>
        <dbReference type="ARBA" id="ARBA00022692"/>
    </source>
</evidence>
<feature type="domain" description="G-protein coupled receptors family 1 profile" evidence="12">
    <location>
        <begin position="78"/>
        <end position="331"/>
    </location>
</feature>